<dbReference type="NCBIfam" id="TIGR01714">
    <property type="entry name" value="phage_rep_org_N"/>
    <property type="match status" value="1"/>
</dbReference>
<dbReference type="PANTHER" id="PTHR37293:SF7">
    <property type="entry name" value="HYPOTHETICAL PHAGE PROTEIN"/>
    <property type="match status" value="1"/>
</dbReference>
<dbReference type="RefSeq" id="WP_311816091.1">
    <property type="nucleotide sequence ID" value="NZ_JARQAZ010000011.1"/>
</dbReference>
<evidence type="ECO:0000313" key="3">
    <source>
        <dbReference type="EMBL" id="MDT2771586.1"/>
    </source>
</evidence>
<evidence type="ECO:0000313" key="4">
    <source>
        <dbReference type="Proteomes" id="UP001269061"/>
    </source>
</evidence>
<proteinExistence type="predicted"/>
<reference evidence="3 4" key="1">
    <citation type="submission" date="2023-03" db="EMBL/GenBank/DDBJ databases">
        <authorList>
            <person name="Shen W."/>
            <person name="Cai J."/>
        </authorList>
    </citation>
    <scope>NUCLEOTIDE SEQUENCE [LARGE SCALE GENOMIC DNA]</scope>
    <source>
        <strain evidence="3 4">Y59</strain>
    </source>
</reference>
<feature type="domain" description="Phage conserved hypothetical protein C-terminal" evidence="1">
    <location>
        <begin position="176"/>
        <end position="247"/>
    </location>
</feature>
<dbReference type="Proteomes" id="UP001269061">
    <property type="component" value="Unassembled WGS sequence"/>
</dbReference>
<sequence length="274" mass="32201">MAEISWIKLSTGLPDNKKIKRIRKLPEGDKVILFWVFLLARAGESNQSGGIFLTDTMPYQEEDLAADFDFNIEFVQFALITLEKYSMITRYQDILFIKNWEEYQSIEGLEKVREQNRIRQSRYKEKQRQLTLGNVTANVIGNAEVTESNATDIDKELDIDINHMSSKTNTIPYSKIITYLNEKTNKKFKVTQKWKDLIKARWNEGQRFDDFKKVIDVKSEQWLNNQEMNQYLRPATLFGNKFDSYLNEHKPQINSSISDEIAESQRKIAEAYEQ</sequence>
<dbReference type="EMBL" id="JARQAZ010000011">
    <property type="protein sequence ID" value="MDT2771586.1"/>
    <property type="molecule type" value="Genomic_DNA"/>
</dbReference>
<gene>
    <name evidence="3" type="ORF">P7H46_12225</name>
</gene>
<dbReference type="InterPro" id="IPR053162">
    <property type="entry name" value="DnaD"/>
</dbReference>
<dbReference type="Pfam" id="PF09681">
    <property type="entry name" value="Phage_rep_org_N"/>
    <property type="match status" value="1"/>
</dbReference>
<organism evidence="3 4">
    <name type="scientific">Enterococcus pseudoavium</name>
    <dbReference type="NCBI Taxonomy" id="44007"/>
    <lineage>
        <taxon>Bacteria</taxon>
        <taxon>Bacillati</taxon>
        <taxon>Bacillota</taxon>
        <taxon>Bacilli</taxon>
        <taxon>Lactobacillales</taxon>
        <taxon>Enterococcaceae</taxon>
        <taxon>Enterococcus</taxon>
    </lineage>
</organism>
<dbReference type="NCBIfam" id="TIGR02220">
    <property type="entry name" value="phg_TIGR02220"/>
    <property type="match status" value="1"/>
</dbReference>
<dbReference type="PANTHER" id="PTHR37293">
    <property type="entry name" value="PHAGE REPLICATION PROTEIN-RELATED"/>
    <property type="match status" value="1"/>
</dbReference>
<accession>A0ABU3FKI0</accession>
<keyword evidence="4" id="KW-1185">Reference proteome</keyword>
<dbReference type="InterPro" id="IPR011741">
    <property type="entry name" value="Phg_2220_C"/>
</dbReference>
<protein>
    <submittedName>
        <fullName evidence="3">Phage replisome organizer N-terminal domain-containing protein</fullName>
    </submittedName>
</protein>
<name>A0ABU3FKI0_9ENTE</name>
<comment type="caution">
    <text evidence="3">The sequence shown here is derived from an EMBL/GenBank/DDBJ whole genome shotgun (WGS) entry which is preliminary data.</text>
</comment>
<evidence type="ECO:0000259" key="1">
    <source>
        <dbReference type="Pfam" id="PF09524"/>
    </source>
</evidence>
<evidence type="ECO:0000259" key="2">
    <source>
        <dbReference type="Pfam" id="PF09681"/>
    </source>
</evidence>
<dbReference type="InterPro" id="IPR010056">
    <property type="entry name" value="Phage_rep_org__N"/>
</dbReference>
<feature type="domain" description="Phage replisome organiser N-terminal" evidence="2">
    <location>
        <begin position="6"/>
        <end position="124"/>
    </location>
</feature>
<dbReference type="Pfam" id="PF09524">
    <property type="entry name" value="Phg_2220_C"/>
    <property type="match status" value="1"/>
</dbReference>